<evidence type="ECO:0000259" key="28">
    <source>
        <dbReference type="Pfam" id="PF00441"/>
    </source>
</evidence>
<dbReference type="InterPro" id="IPR009075">
    <property type="entry name" value="AcylCo_DH/oxidase_C"/>
</dbReference>
<name>A0A232FGL5_9HYME</name>
<comment type="subcellular location">
    <subcellularLocation>
        <location evidence="2">Mitochondrion matrix</location>
    </subcellularLocation>
</comment>
<evidence type="ECO:0000256" key="8">
    <source>
        <dbReference type="ARBA" id="ARBA00022827"/>
    </source>
</evidence>
<comment type="subunit">
    <text evidence="5">Homotetramer.</text>
</comment>
<dbReference type="GO" id="GO:0003853">
    <property type="term" value="F:short-chain 2-methyl fatty acyl-CoA dehydrogenase activity"/>
    <property type="evidence" value="ECO:0007669"/>
    <property type="project" value="UniProtKB-EC"/>
</dbReference>
<dbReference type="GO" id="GO:0046395">
    <property type="term" value="P:carboxylic acid catabolic process"/>
    <property type="evidence" value="ECO:0007669"/>
    <property type="project" value="UniProtKB-ARBA"/>
</dbReference>
<evidence type="ECO:0000256" key="1">
    <source>
        <dbReference type="ARBA" id="ARBA00001974"/>
    </source>
</evidence>
<keyword evidence="8 27" id="KW-0274">FAD</keyword>
<evidence type="ECO:0000256" key="14">
    <source>
        <dbReference type="ARBA" id="ARBA00023128"/>
    </source>
</evidence>
<evidence type="ECO:0000256" key="17">
    <source>
        <dbReference type="ARBA" id="ARBA00039850"/>
    </source>
</evidence>
<dbReference type="Pfam" id="PF02771">
    <property type="entry name" value="Acyl-CoA_dh_N"/>
    <property type="match status" value="1"/>
</dbReference>
<accession>A0A232FGL5</accession>
<evidence type="ECO:0000256" key="4">
    <source>
        <dbReference type="ARBA" id="ARBA00009347"/>
    </source>
</evidence>
<dbReference type="Gene3D" id="1.20.140.10">
    <property type="entry name" value="Butyryl-CoA Dehydrogenase, subunit A, domain 3"/>
    <property type="match status" value="1"/>
</dbReference>
<dbReference type="Proteomes" id="UP000215335">
    <property type="component" value="Unassembled WGS sequence"/>
</dbReference>
<keyword evidence="7 27" id="KW-0285">Flavoprotein</keyword>
<dbReference type="InterPro" id="IPR036250">
    <property type="entry name" value="AcylCo_DH-like_C"/>
</dbReference>
<feature type="domain" description="Acyl-CoA dehydrogenase/oxidase N-terminal" evidence="30">
    <location>
        <begin position="118"/>
        <end position="228"/>
    </location>
</feature>
<dbReference type="Gene3D" id="2.40.110.10">
    <property type="entry name" value="Butyryl-CoA Dehydrogenase, subunit A, domain 2"/>
    <property type="match status" value="1"/>
</dbReference>
<dbReference type="Gene3D" id="1.10.540.10">
    <property type="entry name" value="Acyl-CoA dehydrogenase/oxidase, N-terminal domain"/>
    <property type="match status" value="1"/>
</dbReference>
<dbReference type="GO" id="GO:0005759">
    <property type="term" value="C:mitochondrial matrix"/>
    <property type="evidence" value="ECO:0007669"/>
    <property type="project" value="UniProtKB-SubCell"/>
</dbReference>
<evidence type="ECO:0000313" key="32">
    <source>
        <dbReference type="Proteomes" id="UP000215335"/>
    </source>
</evidence>
<evidence type="ECO:0000256" key="24">
    <source>
        <dbReference type="ARBA" id="ARBA00049192"/>
    </source>
</evidence>
<keyword evidence="13" id="KW-0443">Lipid metabolism</keyword>
<evidence type="ECO:0000256" key="25">
    <source>
        <dbReference type="ARBA" id="ARBA00049552"/>
    </source>
</evidence>
<evidence type="ECO:0000259" key="30">
    <source>
        <dbReference type="Pfam" id="PF02771"/>
    </source>
</evidence>
<evidence type="ECO:0000256" key="5">
    <source>
        <dbReference type="ARBA" id="ARBA00011881"/>
    </source>
</evidence>
<comment type="catalytic activity">
    <reaction evidence="26">
        <text>2-methylpropanoyl-CoA + oxidized [electron-transfer flavoprotein] + H(+) = 2-methylpropenoyl-CoA + reduced [electron-transfer flavoprotein]</text>
        <dbReference type="Rhea" id="RHEA:44180"/>
        <dbReference type="Rhea" id="RHEA-COMP:10685"/>
        <dbReference type="Rhea" id="RHEA-COMP:10686"/>
        <dbReference type="ChEBI" id="CHEBI:15378"/>
        <dbReference type="ChEBI" id="CHEBI:57338"/>
        <dbReference type="ChEBI" id="CHEBI:57692"/>
        <dbReference type="ChEBI" id="CHEBI:58307"/>
        <dbReference type="ChEBI" id="CHEBI:62500"/>
    </reaction>
    <physiologicalReaction direction="left-to-right" evidence="26">
        <dbReference type="Rhea" id="RHEA:44181"/>
    </physiologicalReaction>
</comment>
<keyword evidence="32" id="KW-1185">Reference proteome</keyword>
<sequence length="493" mass="54118">MEKLVKAYNGKIDADRHPPLPSVDRRSIRDAQTIGFGEPLLSASVESRQASVGVCLVLLSVPRSVPVKRVYAPYEIAVLIFTSLLRTRALPLIQGRAAREVHASASLSQAHLPLSFLTEDEQMMKETVAKLAREEVLPLVKKMEKEHKIDPDLLKKLFENGLMGMEVPVEYDGTGCNFLTTILAVEELSKIDGAVGALVDIHNTLVNSLIKKVANEEQKKMYLPKLANEYAGSFCLTEPGAGSDAFSLKTVAKKDGSDYVINGSKCWISNSDIAGVFLVFANADPSKGYRGITTFFVERDTPGVTVAKPEDKLGIRASGTCMIHFENVRVPETNICGQFGHGYKYAAGFLNEGRIGIGAQMIGIAQGALDATIPYTLERKQFGKSIYEFQSLQHQIAQIVVEVEAARLLVYNAARLVDAKKDVMKEAAMAKYYASEIAQRVTSKCVDFMGGVGFTTDYPQEKFYRDAKIGTIYEGTSNMQLSTIAKAIKREYS</sequence>
<dbReference type="SUPFAM" id="SSF47203">
    <property type="entry name" value="Acyl-CoA dehydrogenase C-terminal domain-like"/>
    <property type="match status" value="1"/>
</dbReference>
<dbReference type="EMBL" id="NNAY01000224">
    <property type="protein sequence ID" value="OXU29884.1"/>
    <property type="molecule type" value="Genomic_DNA"/>
</dbReference>
<evidence type="ECO:0000256" key="9">
    <source>
        <dbReference type="ARBA" id="ARBA00022832"/>
    </source>
</evidence>
<dbReference type="AlphaFoldDB" id="A0A232FGL5"/>
<feature type="domain" description="Acyl-CoA oxidase/dehydrogenase middle" evidence="29">
    <location>
        <begin position="233"/>
        <end position="328"/>
    </location>
</feature>
<evidence type="ECO:0000256" key="11">
    <source>
        <dbReference type="ARBA" id="ARBA00022990"/>
    </source>
</evidence>
<protein>
    <recommendedName>
        <fullName evidence="17">Short/branched chain specific acyl-CoA dehydrogenase, mitochondrial</fullName>
        <ecNumber evidence="16">1.3.8.5</ecNumber>
    </recommendedName>
    <alternativeName>
        <fullName evidence="19">2-methyl branched chain acyl-CoA dehydrogenase</fullName>
    </alternativeName>
    <alternativeName>
        <fullName evidence="18">2-methylbutyryl-coenzyme A dehydrogenase</fullName>
    </alternativeName>
</protein>
<comment type="catalytic activity">
    <reaction evidence="24">
        <text>hexanoyl-CoA + oxidized [electron-transfer flavoprotein] + H(+) = (2E)-hexenoyl-CoA + reduced [electron-transfer flavoprotein]</text>
        <dbReference type="Rhea" id="RHEA:43464"/>
        <dbReference type="Rhea" id="RHEA-COMP:10685"/>
        <dbReference type="Rhea" id="RHEA-COMP:10686"/>
        <dbReference type="ChEBI" id="CHEBI:15378"/>
        <dbReference type="ChEBI" id="CHEBI:57692"/>
        <dbReference type="ChEBI" id="CHEBI:58307"/>
        <dbReference type="ChEBI" id="CHEBI:62077"/>
        <dbReference type="ChEBI" id="CHEBI:62620"/>
    </reaction>
    <physiologicalReaction direction="left-to-right" evidence="24">
        <dbReference type="Rhea" id="RHEA:43465"/>
    </physiologicalReaction>
</comment>
<dbReference type="InterPro" id="IPR009100">
    <property type="entry name" value="AcylCoA_DH/oxidase_NM_dom_sf"/>
</dbReference>
<keyword evidence="11" id="KW-0007">Acetylation</keyword>
<comment type="cofactor">
    <cofactor evidence="1 27">
        <name>FAD</name>
        <dbReference type="ChEBI" id="CHEBI:57692"/>
    </cofactor>
</comment>
<evidence type="ECO:0000313" key="31">
    <source>
        <dbReference type="EMBL" id="OXU29884.1"/>
    </source>
</evidence>
<evidence type="ECO:0000256" key="7">
    <source>
        <dbReference type="ARBA" id="ARBA00022630"/>
    </source>
</evidence>
<gene>
    <name evidence="31" type="ORF">TSAR_001047</name>
</gene>
<evidence type="ECO:0000256" key="12">
    <source>
        <dbReference type="ARBA" id="ARBA00023002"/>
    </source>
</evidence>
<comment type="catalytic activity">
    <reaction evidence="23">
        <text>butanoyl-CoA + oxidized [electron-transfer flavoprotein] + H(+) = (2E)-butenoyl-CoA + reduced [electron-transfer flavoprotein]</text>
        <dbReference type="Rhea" id="RHEA:24004"/>
        <dbReference type="Rhea" id="RHEA-COMP:10685"/>
        <dbReference type="Rhea" id="RHEA-COMP:10686"/>
        <dbReference type="ChEBI" id="CHEBI:15378"/>
        <dbReference type="ChEBI" id="CHEBI:57332"/>
        <dbReference type="ChEBI" id="CHEBI:57371"/>
        <dbReference type="ChEBI" id="CHEBI:57692"/>
        <dbReference type="ChEBI" id="CHEBI:58307"/>
    </reaction>
    <physiologicalReaction direction="left-to-right" evidence="23">
        <dbReference type="Rhea" id="RHEA:24005"/>
    </physiologicalReaction>
</comment>
<dbReference type="GO" id="GO:0006631">
    <property type="term" value="P:fatty acid metabolic process"/>
    <property type="evidence" value="ECO:0007669"/>
    <property type="project" value="UniProtKB-KW"/>
</dbReference>
<evidence type="ECO:0000256" key="18">
    <source>
        <dbReference type="ARBA" id="ARBA00041537"/>
    </source>
</evidence>
<evidence type="ECO:0000256" key="22">
    <source>
        <dbReference type="ARBA" id="ARBA00048592"/>
    </source>
</evidence>
<dbReference type="OrthoDB" id="10262177at2759"/>
<evidence type="ECO:0000256" key="10">
    <source>
        <dbReference type="ARBA" id="ARBA00022946"/>
    </source>
</evidence>
<keyword evidence="9" id="KW-0276">Fatty acid metabolism</keyword>
<dbReference type="PANTHER" id="PTHR43884">
    <property type="entry name" value="ACYL-COA DEHYDROGENASE"/>
    <property type="match status" value="1"/>
</dbReference>
<evidence type="ECO:0000256" key="13">
    <source>
        <dbReference type="ARBA" id="ARBA00023098"/>
    </source>
</evidence>
<keyword evidence="10" id="KW-0809">Transit peptide</keyword>
<evidence type="ECO:0000256" key="2">
    <source>
        <dbReference type="ARBA" id="ARBA00004305"/>
    </source>
</evidence>
<comment type="catalytic activity">
    <reaction evidence="25">
        <text>(2S)-2-methylbutanoyl-CoA + oxidized [electron-transfer flavoprotein] + H(+) = (2E)-2-methylbut-2-enoyl-CoA + reduced [electron-transfer flavoprotein]</text>
        <dbReference type="Rhea" id="RHEA:48256"/>
        <dbReference type="Rhea" id="RHEA-COMP:10685"/>
        <dbReference type="Rhea" id="RHEA-COMP:10686"/>
        <dbReference type="ChEBI" id="CHEBI:15378"/>
        <dbReference type="ChEBI" id="CHEBI:57337"/>
        <dbReference type="ChEBI" id="CHEBI:57692"/>
        <dbReference type="ChEBI" id="CHEBI:58307"/>
        <dbReference type="ChEBI" id="CHEBI:88166"/>
    </reaction>
    <physiologicalReaction direction="left-to-right" evidence="25">
        <dbReference type="Rhea" id="RHEA:48257"/>
    </physiologicalReaction>
</comment>
<keyword evidence="12 27" id="KW-0560">Oxidoreductase</keyword>
<dbReference type="CDD" id="cd01158">
    <property type="entry name" value="SCAD_SBCAD"/>
    <property type="match status" value="1"/>
</dbReference>
<dbReference type="InterPro" id="IPR013786">
    <property type="entry name" value="AcylCoA_DH/ox_N"/>
</dbReference>
<dbReference type="InterPro" id="IPR037069">
    <property type="entry name" value="AcylCoA_DH/ox_N_sf"/>
</dbReference>
<comment type="catalytic activity">
    <reaction evidence="22">
        <text>(2R)-2-methylbutanoyl-CoA + oxidized [electron-transfer flavoprotein] + H(+) = ethylacryloyl-CoA + reduced [electron-transfer flavoprotein]</text>
        <dbReference type="Rhea" id="RHEA:65296"/>
        <dbReference type="Rhea" id="RHEA-COMP:10685"/>
        <dbReference type="Rhea" id="RHEA-COMP:10686"/>
        <dbReference type="ChEBI" id="CHEBI:15378"/>
        <dbReference type="ChEBI" id="CHEBI:57692"/>
        <dbReference type="ChEBI" id="CHEBI:58307"/>
        <dbReference type="ChEBI" id="CHEBI:156439"/>
        <dbReference type="ChEBI" id="CHEBI:156440"/>
    </reaction>
    <physiologicalReaction direction="left-to-right" evidence="22">
        <dbReference type="Rhea" id="RHEA:65297"/>
    </physiologicalReaction>
</comment>
<dbReference type="SUPFAM" id="SSF56645">
    <property type="entry name" value="Acyl-CoA dehydrogenase NM domain-like"/>
    <property type="match status" value="1"/>
</dbReference>
<evidence type="ECO:0000256" key="16">
    <source>
        <dbReference type="ARBA" id="ARBA00039036"/>
    </source>
</evidence>
<comment type="pathway">
    <text evidence="3">Lipid metabolism; mitochondrial fatty acid beta-oxidation.</text>
</comment>
<comment type="catalytic activity">
    <reaction evidence="20">
        <text>2-methylbutanoyl-CoA + oxidized [electron-transfer flavoprotein] + H(+) = (2E)-2-methylbut-2-enoyl-CoA + reduced [electron-transfer flavoprotein]</text>
        <dbReference type="Rhea" id="RHEA:43780"/>
        <dbReference type="Rhea" id="RHEA-COMP:10685"/>
        <dbReference type="Rhea" id="RHEA-COMP:10686"/>
        <dbReference type="ChEBI" id="CHEBI:15378"/>
        <dbReference type="ChEBI" id="CHEBI:57336"/>
        <dbReference type="ChEBI" id="CHEBI:57337"/>
        <dbReference type="ChEBI" id="CHEBI:57692"/>
        <dbReference type="ChEBI" id="CHEBI:58307"/>
        <dbReference type="EC" id="1.3.8.5"/>
    </reaction>
    <physiologicalReaction direction="left-to-right" evidence="20">
        <dbReference type="Rhea" id="RHEA:43781"/>
    </physiologicalReaction>
</comment>
<evidence type="ECO:0000256" key="3">
    <source>
        <dbReference type="ARBA" id="ARBA00005198"/>
    </source>
</evidence>
<evidence type="ECO:0000256" key="27">
    <source>
        <dbReference type="RuleBase" id="RU362125"/>
    </source>
</evidence>
<comment type="catalytic activity">
    <reaction evidence="21">
        <text>valproyl-CoA + oxidized [electron-transfer flavoprotein] + H(+) = (2E)-2-propylpent-2-enoyl-CoA + reduced [electron-transfer flavoprotein]</text>
        <dbReference type="Rhea" id="RHEA:65344"/>
        <dbReference type="Rhea" id="RHEA-COMP:10685"/>
        <dbReference type="Rhea" id="RHEA-COMP:10686"/>
        <dbReference type="ChEBI" id="CHEBI:15378"/>
        <dbReference type="ChEBI" id="CHEBI:57692"/>
        <dbReference type="ChEBI" id="CHEBI:58307"/>
        <dbReference type="ChEBI" id="CHEBI:156457"/>
        <dbReference type="ChEBI" id="CHEBI:156458"/>
    </reaction>
    <physiologicalReaction direction="left-to-right" evidence="21">
        <dbReference type="Rhea" id="RHEA:65345"/>
    </physiologicalReaction>
</comment>
<reference evidence="31 32" key="1">
    <citation type="journal article" date="2017" name="Curr. Biol.">
        <title>The Evolution of Venom by Co-option of Single-Copy Genes.</title>
        <authorList>
            <person name="Martinson E.O."/>
            <person name="Mrinalini"/>
            <person name="Kelkar Y.D."/>
            <person name="Chang C.H."/>
            <person name="Werren J.H."/>
        </authorList>
    </citation>
    <scope>NUCLEOTIDE SEQUENCE [LARGE SCALE GENOMIC DNA]</scope>
    <source>
        <strain evidence="31 32">Alberta</strain>
        <tissue evidence="31">Whole body</tissue>
    </source>
</reference>
<comment type="pathway">
    <text evidence="15">Amino-acid degradation; L-isoleucine degradation.</text>
</comment>
<dbReference type="InterPro" id="IPR006089">
    <property type="entry name" value="Acyl-CoA_DH_CS"/>
</dbReference>
<dbReference type="EC" id="1.3.8.5" evidence="16"/>
<organism evidence="31 32">
    <name type="scientific">Trichomalopsis sarcophagae</name>
    <dbReference type="NCBI Taxonomy" id="543379"/>
    <lineage>
        <taxon>Eukaryota</taxon>
        <taxon>Metazoa</taxon>
        <taxon>Ecdysozoa</taxon>
        <taxon>Arthropoda</taxon>
        <taxon>Hexapoda</taxon>
        <taxon>Insecta</taxon>
        <taxon>Pterygota</taxon>
        <taxon>Neoptera</taxon>
        <taxon>Endopterygota</taxon>
        <taxon>Hymenoptera</taxon>
        <taxon>Apocrita</taxon>
        <taxon>Proctotrupomorpha</taxon>
        <taxon>Chalcidoidea</taxon>
        <taxon>Pteromalidae</taxon>
        <taxon>Pteromalinae</taxon>
        <taxon>Trichomalopsis</taxon>
    </lineage>
</organism>
<comment type="caution">
    <text evidence="31">The sequence shown here is derived from an EMBL/GenBank/DDBJ whole genome shotgun (WGS) entry which is preliminary data.</text>
</comment>
<evidence type="ECO:0000256" key="26">
    <source>
        <dbReference type="ARBA" id="ARBA00051903"/>
    </source>
</evidence>
<evidence type="ECO:0000256" key="20">
    <source>
        <dbReference type="ARBA" id="ARBA00048235"/>
    </source>
</evidence>
<keyword evidence="6" id="KW-0597">Phosphoprotein</keyword>
<dbReference type="Pfam" id="PF02770">
    <property type="entry name" value="Acyl-CoA_dh_M"/>
    <property type="match status" value="1"/>
</dbReference>
<dbReference type="PROSITE" id="PS00072">
    <property type="entry name" value="ACYL_COA_DH_1"/>
    <property type="match status" value="1"/>
</dbReference>
<dbReference type="FunFam" id="2.40.110.10:FF:000001">
    <property type="entry name" value="Acyl-CoA dehydrogenase, mitochondrial"/>
    <property type="match status" value="1"/>
</dbReference>
<feature type="domain" description="Acyl-CoA dehydrogenase/oxidase C-terminal" evidence="28">
    <location>
        <begin position="340"/>
        <end position="488"/>
    </location>
</feature>
<dbReference type="InterPro" id="IPR006091">
    <property type="entry name" value="Acyl-CoA_Oxase/DH_mid-dom"/>
</dbReference>
<evidence type="ECO:0000256" key="19">
    <source>
        <dbReference type="ARBA" id="ARBA00042821"/>
    </source>
</evidence>
<evidence type="ECO:0000259" key="29">
    <source>
        <dbReference type="Pfam" id="PF02770"/>
    </source>
</evidence>
<evidence type="ECO:0000256" key="6">
    <source>
        <dbReference type="ARBA" id="ARBA00022553"/>
    </source>
</evidence>
<evidence type="ECO:0000256" key="23">
    <source>
        <dbReference type="ARBA" id="ARBA00049096"/>
    </source>
</evidence>
<keyword evidence="14" id="KW-0496">Mitochondrion</keyword>
<dbReference type="PROSITE" id="PS00073">
    <property type="entry name" value="ACYL_COA_DH_2"/>
    <property type="match status" value="1"/>
</dbReference>
<evidence type="ECO:0000256" key="21">
    <source>
        <dbReference type="ARBA" id="ARBA00048307"/>
    </source>
</evidence>
<dbReference type="InterPro" id="IPR046373">
    <property type="entry name" value="Acyl-CoA_Oxase/DH_mid-dom_sf"/>
</dbReference>
<dbReference type="FunFam" id="1.20.140.10:FF:000002">
    <property type="entry name" value="Acyl-CoA dehydrogenase short/branched chain"/>
    <property type="match status" value="1"/>
</dbReference>
<dbReference type="PANTHER" id="PTHR43884:SF1">
    <property type="entry name" value="SHORT_BRANCHED CHAIN SPECIFIC ACYL-COA DEHYDROGENASE, MITOCHONDRIAL"/>
    <property type="match status" value="1"/>
</dbReference>
<dbReference type="STRING" id="543379.A0A232FGL5"/>
<comment type="similarity">
    <text evidence="4 27">Belongs to the acyl-CoA dehydrogenase family.</text>
</comment>
<dbReference type="GO" id="GO:0050660">
    <property type="term" value="F:flavin adenine dinucleotide binding"/>
    <property type="evidence" value="ECO:0007669"/>
    <property type="project" value="InterPro"/>
</dbReference>
<evidence type="ECO:0000256" key="15">
    <source>
        <dbReference type="ARBA" id="ARBA00037895"/>
    </source>
</evidence>
<proteinExistence type="inferred from homology"/>
<dbReference type="FunFam" id="1.10.540.10:FF:000012">
    <property type="entry name" value="Acyl-CoA dehydrogenase short/branched chain"/>
    <property type="match status" value="1"/>
</dbReference>
<dbReference type="Pfam" id="PF00441">
    <property type="entry name" value="Acyl-CoA_dh_1"/>
    <property type="match status" value="1"/>
</dbReference>